<reference evidence="3" key="2">
    <citation type="submission" date="2016-10" db="EMBL/GenBank/DDBJ databases">
        <authorList>
            <person name="Varghese N."/>
            <person name="Submissions S."/>
        </authorList>
    </citation>
    <scope>NUCLEOTIDE SEQUENCE [LARGE SCALE GENOMIC DNA]</scope>
    <source>
        <strain evidence="3">CPCC 202695</strain>
    </source>
</reference>
<protein>
    <recommendedName>
        <fullName evidence="5">DUF559 domain-containing protein</fullName>
    </recommendedName>
</protein>
<dbReference type="RefSeq" id="WP_092673545.1">
    <property type="nucleotide sequence ID" value="NZ_BMDN01000001.1"/>
</dbReference>
<evidence type="ECO:0000313" key="3">
    <source>
        <dbReference type="Proteomes" id="UP000199482"/>
    </source>
</evidence>
<sequence>MRPPRPLPQTLAERPFPVAKALELGISPDRLRARDLDAAIHGARMPREAGLDTRCLALLLVCRSDAVICGPTAALLHGLPMPMRFAAATPLHVAVPPHAPAVRRAGVVGHRLSIDEEDVTIVREIVLTRLARTWCDLAACLTVPELVAAADSALRSRSTDADALRTAVEAYPDFRRRQMLRTALELADAASESPKESELRAIVILAGLPHPEANVVIRRHDGRVVARVDLLFRSYGEVLEYHGDYHRTDQRQWRRDRTREAELESLGYHVMEVTEHDLRRPHELVGRIARNLARRGWTGTVTHARGNGASHRR</sequence>
<keyword evidence="4" id="KW-1185">Reference proteome</keyword>
<proteinExistence type="predicted"/>
<dbReference type="Proteomes" id="UP000893823">
    <property type="component" value="Unassembled WGS sequence"/>
</dbReference>
<dbReference type="STRING" id="589382.SAMN04489721_2755"/>
<gene>
    <name evidence="1" type="ORF">BCL57_000822</name>
    <name evidence="2" type="ORF">SAMN04489721_2755</name>
</gene>
<dbReference type="EMBL" id="LT629755">
    <property type="protein sequence ID" value="SDT20383.1"/>
    <property type="molecule type" value="Genomic_DNA"/>
</dbReference>
<dbReference type="Gene3D" id="3.40.960.10">
    <property type="entry name" value="VSR Endonuclease"/>
    <property type="match status" value="1"/>
</dbReference>
<accession>A0A1H1YG17</accession>
<dbReference type="OrthoDB" id="3173471at2"/>
<reference evidence="2" key="1">
    <citation type="submission" date="2016-10" db="EMBL/GenBank/DDBJ databases">
        <authorList>
            <person name="de Groot N.N."/>
        </authorList>
    </citation>
    <scope>NUCLEOTIDE SEQUENCE [LARGE SCALE GENOMIC DNA]</scope>
    <source>
        <strain evidence="2">CPCC 202695</strain>
    </source>
</reference>
<dbReference type="InterPro" id="IPR011335">
    <property type="entry name" value="Restrct_endonuc-II-like"/>
</dbReference>
<dbReference type="EMBL" id="SODL02000001">
    <property type="protein sequence ID" value="MCP2366680.1"/>
    <property type="molecule type" value="Genomic_DNA"/>
</dbReference>
<evidence type="ECO:0008006" key="5">
    <source>
        <dbReference type="Google" id="ProtNLM"/>
    </source>
</evidence>
<organism evidence="2 3">
    <name type="scientific">Agromyces flavus</name>
    <dbReference type="NCBI Taxonomy" id="589382"/>
    <lineage>
        <taxon>Bacteria</taxon>
        <taxon>Bacillati</taxon>
        <taxon>Actinomycetota</taxon>
        <taxon>Actinomycetes</taxon>
        <taxon>Micrococcales</taxon>
        <taxon>Microbacteriaceae</taxon>
        <taxon>Agromyces</taxon>
    </lineage>
</organism>
<reference evidence="1" key="3">
    <citation type="submission" date="2022-06" db="EMBL/GenBank/DDBJ databases">
        <title>Genomic Encyclopedia of Type Strains, Phase III (KMG-III): the genomes of soil and plant-associated and newly described type strains.</title>
        <authorList>
            <person name="Whitman W."/>
        </authorList>
    </citation>
    <scope>NUCLEOTIDE SEQUENCE</scope>
    <source>
        <strain evidence="1">CPCC 202695</strain>
    </source>
</reference>
<evidence type="ECO:0000313" key="2">
    <source>
        <dbReference type="EMBL" id="SDT20383.1"/>
    </source>
</evidence>
<dbReference type="Proteomes" id="UP000199482">
    <property type="component" value="Chromosome I"/>
</dbReference>
<dbReference type="AlphaFoldDB" id="A0A1H1YG17"/>
<evidence type="ECO:0000313" key="4">
    <source>
        <dbReference type="Proteomes" id="UP000893823"/>
    </source>
</evidence>
<name>A0A1H1YG17_9MICO</name>
<dbReference type="SUPFAM" id="SSF52980">
    <property type="entry name" value="Restriction endonuclease-like"/>
    <property type="match status" value="1"/>
</dbReference>
<evidence type="ECO:0000313" key="1">
    <source>
        <dbReference type="EMBL" id="MCP2366680.1"/>
    </source>
</evidence>